<accession>A0A9P9K9X3</accession>
<dbReference type="Proteomes" id="UP000736672">
    <property type="component" value="Unassembled WGS sequence"/>
</dbReference>
<proteinExistence type="predicted"/>
<keyword evidence="2" id="KW-1185">Reference proteome</keyword>
<name>A0A9P9K9X3_FUSSL</name>
<reference evidence="1" key="1">
    <citation type="journal article" date="2021" name="Nat. Commun.">
        <title>Genetic determinants of endophytism in the Arabidopsis root mycobiome.</title>
        <authorList>
            <person name="Mesny F."/>
            <person name="Miyauchi S."/>
            <person name="Thiergart T."/>
            <person name="Pickel B."/>
            <person name="Atanasova L."/>
            <person name="Karlsson M."/>
            <person name="Huettel B."/>
            <person name="Barry K.W."/>
            <person name="Haridas S."/>
            <person name="Chen C."/>
            <person name="Bauer D."/>
            <person name="Andreopoulos W."/>
            <person name="Pangilinan J."/>
            <person name="LaButti K."/>
            <person name="Riley R."/>
            <person name="Lipzen A."/>
            <person name="Clum A."/>
            <person name="Drula E."/>
            <person name="Henrissat B."/>
            <person name="Kohler A."/>
            <person name="Grigoriev I.V."/>
            <person name="Martin F.M."/>
            <person name="Hacquard S."/>
        </authorList>
    </citation>
    <scope>NUCLEOTIDE SEQUENCE</scope>
    <source>
        <strain evidence="1">FSSC 5 MPI-SDFR-AT-0091</strain>
    </source>
</reference>
<dbReference type="AlphaFoldDB" id="A0A9P9K9X3"/>
<dbReference type="OrthoDB" id="3261222at2759"/>
<evidence type="ECO:0000313" key="2">
    <source>
        <dbReference type="Proteomes" id="UP000736672"/>
    </source>
</evidence>
<sequence length="333" mass="37299">MSNRKAPEGLLPPIMQHHPMFNDSELVIWQTNLKNCGKRLKSLAHEVGTLHRPPDVIAVQDPPPDMPWNSIRSYEPFYDPERPVREEDRPQNRARGKPAVRLSHVCFFVHRSIPGDTYEVEYHKGANKDLAASLYLQTPNAGTLAIHNVYNSQNAVEIERADSPQCPCGKGRHTAFHLFTQCERLRGPRAALAEKVGHNNFYRLLIEQPEAASDWAITHFDLNHYLSAPSGRAGQNLHSDGLAGIPIKTPSPSLGSSVEELALELLFLRLDEMPLGITIDGLFFNEQEAAKDNQILDPDRVSESWEHCIVLQYCSAGALVSLSRKTHLMIGKL</sequence>
<protein>
    <submittedName>
        <fullName evidence="1">Uncharacterized protein</fullName>
    </submittedName>
</protein>
<dbReference type="EMBL" id="JAGTJS010000013">
    <property type="protein sequence ID" value="KAH7249536.1"/>
    <property type="molecule type" value="Genomic_DNA"/>
</dbReference>
<gene>
    <name evidence="1" type="ORF">B0J15DRAFT_527403</name>
</gene>
<comment type="caution">
    <text evidence="1">The sequence shown here is derived from an EMBL/GenBank/DDBJ whole genome shotgun (WGS) entry which is preliminary data.</text>
</comment>
<organism evidence="1 2">
    <name type="scientific">Fusarium solani</name>
    <name type="common">Filamentous fungus</name>
    <dbReference type="NCBI Taxonomy" id="169388"/>
    <lineage>
        <taxon>Eukaryota</taxon>
        <taxon>Fungi</taxon>
        <taxon>Dikarya</taxon>
        <taxon>Ascomycota</taxon>
        <taxon>Pezizomycotina</taxon>
        <taxon>Sordariomycetes</taxon>
        <taxon>Hypocreomycetidae</taxon>
        <taxon>Hypocreales</taxon>
        <taxon>Nectriaceae</taxon>
        <taxon>Fusarium</taxon>
        <taxon>Fusarium solani species complex</taxon>
    </lineage>
</organism>
<evidence type="ECO:0000313" key="1">
    <source>
        <dbReference type="EMBL" id="KAH7249536.1"/>
    </source>
</evidence>